<organism evidence="1 2">
    <name type="scientific">Leucogyrophana mollusca</name>
    <dbReference type="NCBI Taxonomy" id="85980"/>
    <lineage>
        <taxon>Eukaryota</taxon>
        <taxon>Fungi</taxon>
        <taxon>Dikarya</taxon>
        <taxon>Basidiomycota</taxon>
        <taxon>Agaricomycotina</taxon>
        <taxon>Agaricomycetes</taxon>
        <taxon>Agaricomycetidae</taxon>
        <taxon>Boletales</taxon>
        <taxon>Boletales incertae sedis</taxon>
        <taxon>Leucogyrophana</taxon>
    </lineage>
</organism>
<accession>A0ACB8B4K4</accession>
<evidence type="ECO:0000313" key="1">
    <source>
        <dbReference type="EMBL" id="KAH7920465.1"/>
    </source>
</evidence>
<gene>
    <name evidence="1" type="ORF">BV22DRAFT_1181105</name>
</gene>
<protein>
    <submittedName>
        <fullName evidence="1">Uncharacterized protein</fullName>
    </submittedName>
</protein>
<evidence type="ECO:0000313" key="2">
    <source>
        <dbReference type="Proteomes" id="UP000790709"/>
    </source>
</evidence>
<name>A0ACB8B4K4_9AGAM</name>
<sequence length="784" mass="88047">DNDSQVVMGAWNRPYTGDHHRLLLRNINEMKRGKPYSNTVTIIQSSCSGKSRLVREQPNLVFTLPFNLRFDAESKQLAYPPSERNIRAYIPAEGFTLPESQVWCLRLLAHIFSAVSSSLNEMIELLKEKQPKRTSLAEDWRAYMEAGNNRTRMYDLAVNGCTQENSKYPWTEKRGESATVPAAVQEVMSQLEILLKRIDDNDVAPADGKSNNVKLMFYFDEAHDLATRPVLDNADGKDMYDVLCSCLNFFTSLPIFAIFLSTNSNINQLAPQGSLAKSARMRQHSNTLHAPVTETPFDCSPAMEIDPGEFKLPDLSKVEFMARFGRPLLWTMLPAGNMSEGNISSLIIDFARAKLICHNNIGMPVADMPSIAKTAILDVLLCLDFEPSREAAKARQTELVASHMQTAFSMPSDRSYLRSGYPSEPILAEAAARQMDELQQQSPGINVMATLLKERFTSGLIDRGLRGELVWRQLVMEAYLRAIRTEQKEHYVFSRGCGLITFIKELFTETYTGQILSSVPDNVHSTTNFVDAFKDAQVRFTHFGKMADDTGATSPALLAAFIQGMAIICWDLQDLVDLVIPNDPLAVSSMTGILMQVKLRRNTGPVSKYAVDQKVVGLFTHTEDQDVLNPYITPVAALGAQLRSRRRGKCVIAQPSKTTPSKLHIPQQPQRISRAAKKHPRYSIFAYGCSNTVYRVIENESRLLYKSLLANKDFLDEHPRQDKDSLAAVWRLKPFWTIGATCYHWIKLPFLRGHHEPAPDEEGGVIVRAPMEHDESDSNSDMEG</sequence>
<dbReference type="EMBL" id="MU266578">
    <property type="protein sequence ID" value="KAH7920465.1"/>
    <property type="molecule type" value="Genomic_DNA"/>
</dbReference>
<dbReference type="Proteomes" id="UP000790709">
    <property type="component" value="Unassembled WGS sequence"/>
</dbReference>
<keyword evidence="2" id="KW-1185">Reference proteome</keyword>
<proteinExistence type="predicted"/>
<feature type="non-terminal residue" evidence="1">
    <location>
        <position position="1"/>
    </location>
</feature>
<reference evidence="1" key="1">
    <citation type="journal article" date="2021" name="New Phytol.">
        <title>Evolutionary innovations through gain and loss of genes in the ectomycorrhizal Boletales.</title>
        <authorList>
            <person name="Wu G."/>
            <person name="Miyauchi S."/>
            <person name="Morin E."/>
            <person name="Kuo A."/>
            <person name="Drula E."/>
            <person name="Varga T."/>
            <person name="Kohler A."/>
            <person name="Feng B."/>
            <person name="Cao Y."/>
            <person name="Lipzen A."/>
            <person name="Daum C."/>
            <person name="Hundley H."/>
            <person name="Pangilinan J."/>
            <person name="Johnson J."/>
            <person name="Barry K."/>
            <person name="LaButti K."/>
            <person name="Ng V."/>
            <person name="Ahrendt S."/>
            <person name="Min B."/>
            <person name="Choi I.G."/>
            <person name="Park H."/>
            <person name="Plett J.M."/>
            <person name="Magnuson J."/>
            <person name="Spatafora J.W."/>
            <person name="Nagy L.G."/>
            <person name="Henrissat B."/>
            <person name="Grigoriev I.V."/>
            <person name="Yang Z.L."/>
            <person name="Xu J."/>
            <person name="Martin F.M."/>
        </authorList>
    </citation>
    <scope>NUCLEOTIDE SEQUENCE</scope>
    <source>
        <strain evidence="1">KUC20120723A-06</strain>
    </source>
</reference>
<comment type="caution">
    <text evidence="1">The sequence shown here is derived from an EMBL/GenBank/DDBJ whole genome shotgun (WGS) entry which is preliminary data.</text>
</comment>